<dbReference type="InterPro" id="IPR027381">
    <property type="entry name" value="LytR/CpsA/Psr_C"/>
</dbReference>
<dbReference type="Gene3D" id="3.40.630.190">
    <property type="entry name" value="LCP protein"/>
    <property type="match status" value="1"/>
</dbReference>
<keyword evidence="7" id="KW-1185">Reference proteome</keyword>
<sequence>MSDYRIAPVVDTAQQGYRSAPTQPGSRMARRAAAAGGASPTPPPPPPPPGDGPPRGHRAGGGGSGGGGNKMRVLAWVSIGVTAVMVAGSLTAYAMVRDAFGNITQKSVKDDIINPRPPDTGALNVLLVGSDTRAGAGNARYGQKTARLADAGGKRTDTIILMHISPNRDRARLISFPRDSMVQIPKCKNETTKQEMPPRRDMINSAYNSGGVACTISTIETLTGIRVNHFVEVDFSGFKNIVDALGGIEICLKTAVNDKASKLALPAGKSLLDGEKALGYVRLRKYGDGSDIQRIRRQQIFLSKVVAKATSSELLTDPGKLTDFIGAAAGSVTMDPELANDPQQLIQIAMSAKQLTAGGVQFTTIPWMPDPQDENRVVWKEPDATKLFTSIKTDTEVATPSPSSSAGTGRPKVSVKPEQVKVQVLNGTKTVGKAREVADQLAEQGFTVVGLGNYEAPGGIGLAKSEVHYAKTSETAPDYAATLAGAVLPKPTAAAGRVKATNPSAYTAATAAVGTAAGSAPKSVPVIQLVVGEDFDSVKVTKLPDSVKNSTITAADQKNVCT</sequence>
<feature type="domain" description="Cell envelope-related transcriptional attenuator" evidence="4">
    <location>
        <begin position="155"/>
        <end position="310"/>
    </location>
</feature>
<reference evidence="6 7" key="1">
    <citation type="journal article" date="2021" name="ACS Chem. Biol.">
        <title>Genomic-Led Discovery of a Novel Glycopeptide Antibiotic by Nonomuraea coxensis DSM 45129.</title>
        <authorList>
            <person name="Yushchuk O."/>
            <person name="Vior N.M."/>
            <person name="Andreo-Vidal A."/>
            <person name="Berini F."/>
            <person name="Ruckert C."/>
            <person name="Busche T."/>
            <person name="Binda E."/>
            <person name="Kalinowski J."/>
            <person name="Truman A.W."/>
            <person name="Marinelli F."/>
        </authorList>
    </citation>
    <scope>NUCLEOTIDE SEQUENCE [LARGE SCALE GENOMIC DNA]</scope>
    <source>
        <strain evidence="6 7">DSM 45129</strain>
    </source>
</reference>
<keyword evidence="3" id="KW-0472">Membrane</keyword>
<evidence type="ECO:0000259" key="4">
    <source>
        <dbReference type="Pfam" id="PF03816"/>
    </source>
</evidence>
<dbReference type="Proteomes" id="UP000824681">
    <property type="component" value="Chromosome"/>
</dbReference>
<name>A0ABX8TWT4_9ACTN</name>
<feature type="domain" description="LytR/CpsA/Psr regulator C-terminal" evidence="5">
    <location>
        <begin position="419"/>
        <end position="535"/>
    </location>
</feature>
<dbReference type="Pfam" id="PF13399">
    <property type="entry name" value="LytR_C"/>
    <property type="match status" value="1"/>
</dbReference>
<feature type="compositionally biased region" description="Polar residues" evidence="2">
    <location>
        <begin position="12"/>
        <end position="23"/>
    </location>
</feature>
<protein>
    <submittedName>
        <fullName evidence="6">Transcriptional regulator YvhJ</fullName>
    </submittedName>
</protein>
<dbReference type="NCBIfam" id="TIGR00350">
    <property type="entry name" value="lytR_cpsA_psr"/>
    <property type="match status" value="1"/>
</dbReference>
<feature type="compositionally biased region" description="Pro residues" evidence="2">
    <location>
        <begin position="40"/>
        <end position="52"/>
    </location>
</feature>
<dbReference type="EMBL" id="CP068985">
    <property type="protein sequence ID" value="QYC38803.1"/>
    <property type="molecule type" value="Genomic_DNA"/>
</dbReference>
<feature type="region of interest" description="Disordered" evidence="2">
    <location>
        <begin position="1"/>
        <end position="67"/>
    </location>
</feature>
<keyword evidence="3" id="KW-1133">Transmembrane helix</keyword>
<gene>
    <name evidence="6" type="primary">yvhJ2</name>
    <name evidence="6" type="ORF">Nocox_05880</name>
</gene>
<feature type="region of interest" description="Disordered" evidence="2">
    <location>
        <begin position="394"/>
        <end position="415"/>
    </location>
</feature>
<feature type="transmembrane region" description="Helical" evidence="3">
    <location>
        <begin position="73"/>
        <end position="96"/>
    </location>
</feature>
<feature type="compositionally biased region" description="Low complexity" evidence="2">
    <location>
        <begin position="24"/>
        <end position="39"/>
    </location>
</feature>
<dbReference type="InterPro" id="IPR050922">
    <property type="entry name" value="LytR/CpsA/Psr_CW_biosynth"/>
</dbReference>
<dbReference type="PANTHER" id="PTHR33392:SF6">
    <property type="entry name" value="POLYISOPRENYL-TEICHOIC ACID--PEPTIDOGLYCAN TEICHOIC ACID TRANSFERASE TAGU"/>
    <property type="match status" value="1"/>
</dbReference>
<dbReference type="Gene3D" id="3.30.70.2390">
    <property type="match status" value="1"/>
</dbReference>
<evidence type="ECO:0000256" key="1">
    <source>
        <dbReference type="ARBA" id="ARBA00006068"/>
    </source>
</evidence>
<evidence type="ECO:0000259" key="5">
    <source>
        <dbReference type="Pfam" id="PF13399"/>
    </source>
</evidence>
<feature type="compositionally biased region" description="Polar residues" evidence="2">
    <location>
        <begin position="394"/>
        <end position="407"/>
    </location>
</feature>
<evidence type="ECO:0000256" key="2">
    <source>
        <dbReference type="SAM" id="MobiDB-lite"/>
    </source>
</evidence>
<comment type="similarity">
    <text evidence="1">Belongs to the LytR/CpsA/Psr (LCP) family.</text>
</comment>
<dbReference type="RefSeq" id="WP_020546309.1">
    <property type="nucleotide sequence ID" value="NZ_CP068985.1"/>
</dbReference>
<organism evidence="6 7">
    <name type="scientific">Nonomuraea coxensis DSM 45129</name>
    <dbReference type="NCBI Taxonomy" id="1122611"/>
    <lineage>
        <taxon>Bacteria</taxon>
        <taxon>Bacillati</taxon>
        <taxon>Actinomycetota</taxon>
        <taxon>Actinomycetes</taxon>
        <taxon>Streptosporangiales</taxon>
        <taxon>Streptosporangiaceae</taxon>
        <taxon>Nonomuraea</taxon>
    </lineage>
</organism>
<evidence type="ECO:0000313" key="7">
    <source>
        <dbReference type="Proteomes" id="UP000824681"/>
    </source>
</evidence>
<evidence type="ECO:0000313" key="6">
    <source>
        <dbReference type="EMBL" id="QYC38803.1"/>
    </source>
</evidence>
<proteinExistence type="inferred from homology"/>
<evidence type="ECO:0000256" key="3">
    <source>
        <dbReference type="SAM" id="Phobius"/>
    </source>
</evidence>
<dbReference type="Pfam" id="PF03816">
    <property type="entry name" value="LytR_cpsA_psr"/>
    <property type="match status" value="1"/>
</dbReference>
<dbReference type="InterPro" id="IPR004474">
    <property type="entry name" value="LytR_CpsA_psr"/>
</dbReference>
<dbReference type="PANTHER" id="PTHR33392">
    <property type="entry name" value="POLYISOPRENYL-TEICHOIC ACID--PEPTIDOGLYCAN TEICHOIC ACID TRANSFERASE TAGU"/>
    <property type="match status" value="1"/>
</dbReference>
<accession>A0ABX8TWT4</accession>
<keyword evidence="3" id="KW-0812">Transmembrane</keyword>